<dbReference type="PANTHER" id="PTHR32303:SF4">
    <property type="entry name" value="QUINOPROTEIN GLUCOSE DEHYDROGENASE"/>
    <property type="match status" value="1"/>
</dbReference>
<organism evidence="13 14">
    <name type="scientific">Palleronia marisminoris</name>
    <dbReference type="NCBI Taxonomy" id="315423"/>
    <lineage>
        <taxon>Bacteria</taxon>
        <taxon>Pseudomonadati</taxon>
        <taxon>Pseudomonadota</taxon>
        <taxon>Alphaproteobacteria</taxon>
        <taxon>Rhodobacterales</taxon>
        <taxon>Roseobacteraceae</taxon>
        <taxon>Palleronia</taxon>
    </lineage>
</organism>
<sequence length="615" mass="66620">MKSGLLGAVSIAAVTAVAWSASANEQLQTMAEEQPGEWVMPTGNYANWRYSELDQIDKDNVDQLQVAWSMSTGVLRGHEGNPLVIGDTMYFSTPFPNNVFAVDLANDGIIKWKYEPQQDPQVIGVMCCDTVNRGVAYAPETDAYPATIILNQADTTVVALSADTGQVLWEVQNGDPGKGETATMAPQVVKDKVLVGNSGGEYGVLGHMTAYDIATGEVAWRAFSAGPDDMTLLDPENTTHLGEPVGVDSGTATWEGDQWQIGGGTTWGWISYDPELDLVYYGTGNPSTWNPAQRPGDNRWSMTIMARDPDDGMAKWLYQMTPHDEWDYDGVNEMILADLDFEGEERKVVVHPDRNGFAYTLDRETGELLVAEKYDPFVNWATHVEMDPESDQYGRPQVVAEYSTEQGGEDTNTAGICPAALGTKDQQPSAYSPETKLFYIPTNHVCMDYEPFRVSYTAGQPYVGATLSMYPTPESHGGMGNFIAWDAVNGEIVWSIPEQFSVWSGALATAGDVVFYGTLEGYLKAVDMETGEELYRFKTGSGVIGNVMTYEHEGEQYIAVLSGVGGWAGIGLAAGLTDPAAGLGAVGGYASLSDYTNLGGQLTVFKLPEEVASSE</sequence>
<comment type="cofactor">
    <cofactor evidence="9">
        <name>Ca(2+)</name>
        <dbReference type="ChEBI" id="CHEBI:29108"/>
    </cofactor>
    <text evidence="9">Binds 1 Ca(2+) ion per subunit.</text>
</comment>
<dbReference type="Proteomes" id="UP000193870">
    <property type="component" value="Unassembled WGS sequence"/>
</dbReference>
<name>A0A1Y5SDN1_9RHOB</name>
<dbReference type="SMART" id="SM00564">
    <property type="entry name" value="PQQ"/>
    <property type="match status" value="4"/>
</dbReference>
<dbReference type="AlphaFoldDB" id="A0A1Y5SDN1"/>
<feature type="domain" description="Pyrrolo-quinoline quinone repeat" evidence="12">
    <location>
        <begin position="38"/>
        <end position="370"/>
    </location>
</feature>
<keyword evidence="6 13" id="KW-0560">Oxidoreductase</keyword>
<feature type="binding site" evidence="8">
    <location>
        <position position="133"/>
    </location>
    <ligand>
        <name>pyrroloquinoline quinone</name>
        <dbReference type="ChEBI" id="CHEBI:58442"/>
    </ligand>
</feature>
<feature type="active site" description="Proton acceptor" evidence="7">
    <location>
        <position position="327"/>
    </location>
</feature>
<evidence type="ECO:0000256" key="9">
    <source>
        <dbReference type="PIRSR" id="PIRSR617512-3"/>
    </source>
</evidence>
<dbReference type="FunFam" id="2.140.10.10:FF:000003">
    <property type="entry name" value="Methanol dehydrogenase, large subunit"/>
    <property type="match status" value="1"/>
</dbReference>
<keyword evidence="3 11" id="KW-0732">Signal</keyword>
<keyword evidence="14" id="KW-1185">Reference proteome</keyword>
<dbReference type="InterPro" id="IPR017512">
    <property type="entry name" value="PQQ_MeOH/EtOH_DH"/>
</dbReference>
<evidence type="ECO:0000256" key="8">
    <source>
        <dbReference type="PIRSR" id="PIRSR617512-2"/>
    </source>
</evidence>
<evidence type="ECO:0000256" key="11">
    <source>
        <dbReference type="SAM" id="SignalP"/>
    </source>
</evidence>
<feature type="binding site" evidence="9">
    <location>
        <position position="201"/>
    </location>
    <ligand>
        <name>Ca(2+)</name>
        <dbReference type="ChEBI" id="CHEBI:29108"/>
    </ligand>
</feature>
<dbReference type="InterPro" id="IPR002372">
    <property type="entry name" value="PQQ_rpt_dom"/>
</dbReference>
<keyword evidence="4 9" id="KW-0106">Calcium</keyword>
<dbReference type="InterPro" id="IPR011047">
    <property type="entry name" value="Quinoprotein_ADH-like_sf"/>
</dbReference>
<dbReference type="OrthoDB" id="9794322at2"/>
<dbReference type="STRING" id="315423.SAMN04488020_103285"/>
<evidence type="ECO:0000313" key="13">
    <source>
        <dbReference type="EMBL" id="SLN36795.1"/>
    </source>
</evidence>
<gene>
    <name evidence="13" type="primary">moxF</name>
    <name evidence="13" type="ORF">PAM7066_01567</name>
</gene>
<feature type="binding site" evidence="8">
    <location>
        <position position="265"/>
    </location>
    <ligand>
        <name>pyrroloquinoline quinone</name>
        <dbReference type="ChEBI" id="CHEBI:58442"/>
    </ligand>
</feature>
<feature type="binding site" evidence="9">
    <location>
        <position position="327"/>
    </location>
    <ligand>
        <name>Ca(2+)</name>
        <dbReference type="ChEBI" id="CHEBI:29108"/>
    </ligand>
</feature>
<comment type="cofactor">
    <cofactor evidence="8">
        <name>pyrroloquinoline quinone</name>
        <dbReference type="ChEBI" id="CHEBI:58442"/>
    </cofactor>
    <text evidence="8">Binds 1 PQQ group per subunit.</text>
</comment>
<protein>
    <submittedName>
        <fullName evidence="13">Methanol dehydrogenase [cytochrome c] subunit 1</fullName>
        <ecNumber evidence="13">1.1.2.7</ecNumber>
    </submittedName>
</protein>
<dbReference type="Gene3D" id="2.140.10.10">
    <property type="entry name" value="Quinoprotein alcohol dehydrogenase-like superfamily"/>
    <property type="match status" value="1"/>
</dbReference>
<dbReference type="Pfam" id="PF01011">
    <property type="entry name" value="PQQ"/>
    <property type="match status" value="2"/>
</dbReference>
<evidence type="ECO:0000256" key="5">
    <source>
        <dbReference type="ARBA" id="ARBA00022891"/>
    </source>
</evidence>
<dbReference type="EMBL" id="FWFV01000003">
    <property type="protein sequence ID" value="SLN36795.1"/>
    <property type="molecule type" value="Genomic_DNA"/>
</dbReference>
<evidence type="ECO:0000256" key="4">
    <source>
        <dbReference type="ARBA" id="ARBA00022837"/>
    </source>
</evidence>
<feature type="binding site" evidence="8">
    <location>
        <position position="183"/>
    </location>
    <ligand>
        <name>pyrroloquinoline quinone</name>
        <dbReference type="ChEBI" id="CHEBI:58442"/>
    </ligand>
</feature>
<dbReference type="GO" id="GO:0070968">
    <property type="term" value="F:pyrroloquinoline quinone binding"/>
    <property type="evidence" value="ECO:0007669"/>
    <property type="project" value="UniProtKB-ARBA"/>
</dbReference>
<dbReference type="GO" id="GO:0030288">
    <property type="term" value="C:outer membrane-bounded periplasmic space"/>
    <property type="evidence" value="ECO:0007669"/>
    <property type="project" value="InterPro"/>
</dbReference>
<keyword evidence="10" id="KW-1015">Disulfide bond</keyword>
<feature type="disulfide bond" evidence="10">
    <location>
        <begin position="127"/>
        <end position="128"/>
    </location>
</feature>
<keyword evidence="5 8" id="KW-0634">PQQ</keyword>
<dbReference type="PROSITE" id="PS00364">
    <property type="entry name" value="BACTERIAL_PQQ_2"/>
    <property type="match status" value="1"/>
</dbReference>
<accession>A0A1Y5SDN1</accession>
<dbReference type="PANTHER" id="PTHR32303">
    <property type="entry name" value="QUINOPROTEIN ALCOHOL DEHYDROGENASE (CYTOCHROME C)"/>
    <property type="match status" value="1"/>
</dbReference>
<evidence type="ECO:0000256" key="2">
    <source>
        <dbReference type="ARBA" id="ARBA00022723"/>
    </source>
</evidence>
<evidence type="ECO:0000256" key="7">
    <source>
        <dbReference type="PIRSR" id="PIRSR617512-1"/>
    </source>
</evidence>
<keyword evidence="2 9" id="KW-0479">Metal-binding</keyword>
<evidence type="ECO:0000256" key="6">
    <source>
        <dbReference type="ARBA" id="ARBA00023002"/>
    </source>
</evidence>
<feature type="signal peptide" evidence="11">
    <location>
        <begin position="1"/>
        <end position="23"/>
    </location>
</feature>
<dbReference type="EC" id="1.1.2.7" evidence="13"/>
<evidence type="ECO:0000256" key="1">
    <source>
        <dbReference type="ARBA" id="ARBA00008156"/>
    </source>
</evidence>
<feature type="binding site" evidence="9">
    <location>
        <position position="285"/>
    </location>
    <ligand>
        <name>Ca(2+)</name>
        <dbReference type="ChEBI" id="CHEBI:29108"/>
    </ligand>
</feature>
<dbReference type="SUPFAM" id="SSF50998">
    <property type="entry name" value="Quinoprotein alcohol dehydrogenase-like"/>
    <property type="match status" value="1"/>
</dbReference>
<reference evidence="13 14" key="1">
    <citation type="submission" date="2017-03" db="EMBL/GenBank/DDBJ databases">
        <authorList>
            <person name="Afonso C.L."/>
            <person name="Miller P.J."/>
            <person name="Scott M.A."/>
            <person name="Spackman E."/>
            <person name="Goraichik I."/>
            <person name="Dimitrov K.M."/>
            <person name="Suarez D.L."/>
            <person name="Swayne D.E."/>
        </authorList>
    </citation>
    <scope>NUCLEOTIDE SEQUENCE [LARGE SCALE GENOMIC DNA]</scope>
    <source>
        <strain evidence="13 14">CECT 7066</strain>
    </source>
</reference>
<dbReference type="GO" id="GO:0005509">
    <property type="term" value="F:calcium ion binding"/>
    <property type="evidence" value="ECO:0007669"/>
    <property type="project" value="InterPro"/>
</dbReference>
<proteinExistence type="inferred from homology"/>
<dbReference type="NCBIfam" id="TIGR03075">
    <property type="entry name" value="PQQ_enz_alc_DH"/>
    <property type="match status" value="1"/>
</dbReference>
<feature type="chain" id="PRO_5011008011" evidence="11">
    <location>
        <begin position="24"/>
        <end position="615"/>
    </location>
</feature>
<dbReference type="InterPro" id="IPR001479">
    <property type="entry name" value="Quinoprotein_DH_CS"/>
</dbReference>
<dbReference type="GO" id="GO:0016020">
    <property type="term" value="C:membrane"/>
    <property type="evidence" value="ECO:0007669"/>
    <property type="project" value="InterPro"/>
</dbReference>
<dbReference type="GO" id="GO:0052933">
    <property type="term" value="F:alcohol dehydrogenase (cytochrome c(L)) activity"/>
    <property type="evidence" value="ECO:0007669"/>
    <property type="project" value="UniProtKB-EC"/>
</dbReference>
<evidence type="ECO:0000256" key="3">
    <source>
        <dbReference type="ARBA" id="ARBA00022729"/>
    </source>
</evidence>
<comment type="similarity">
    <text evidence="1">Belongs to the bacterial PQQ dehydrogenase family.</text>
</comment>
<feature type="domain" description="Pyrrolo-quinoline quinone repeat" evidence="12">
    <location>
        <begin position="503"/>
        <end position="558"/>
    </location>
</feature>
<evidence type="ECO:0000256" key="10">
    <source>
        <dbReference type="PIRSR" id="PIRSR617512-4"/>
    </source>
</evidence>
<evidence type="ECO:0000259" key="12">
    <source>
        <dbReference type="Pfam" id="PF01011"/>
    </source>
</evidence>
<dbReference type="RefSeq" id="WP_085853562.1">
    <property type="nucleotide sequence ID" value="NZ_FOPF01000003.1"/>
</dbReference>
<dbReference type="InterPro" id="IPR018391">
    <property type="entry name" value="PQQ_b-propeller_rpt"/>
</dbReference>
<dbReference type="CDD" id="cd10278">
    <property type="entry name" value="PQQ_MDH"/>
    <property type="match status" value="1"/>
</dbReference>
<evidence type="ECO:0000313" key="14">
    <source>
        <dbReference type="Proteomes" id="UP000193870"/>
    </source>
</evidence>
<feature type="binding site" evidence="8">
    <location>
        <position position="79"/>
    </location>
    <ligand>
        <name>pyrroloquinoline quinone</name>
        <dbReference type="ChEBI" id="CHEBI:58442"/>
    </ligand>
</feature>